<sequence length="92" mass="9930">MRNILTGMTETAHHLALALRDALSRHFSLSIGGDMPGLFVKVPFTSFSAWAEWGAPHAGYGTERASATDIEFFLGTVRGVLSVEKTVEQHGA</sequence>
<dbReference type="AlphaFoldDB" id="A0A068TGF6"/>
<dbReference type="PATRIC" id="fig|1028801.3.peg.4280"/>
<protein>
    <submittedName>
        <fullName evidence="1">Uncharacterized protein</fullName>
    </submittedName>
</protein>
<dbReference type="HOGENOM" id="CLU_2410215_0_0_5"/>
<name>A0A068TGF6_NEOGA</name>
<gene>
    <name evidence="1" type="ORF">RG1141_CH42110</name>
</gene>
<evidence type="ECO:0000313" key="2">
    <source>
        <dbReference type="Proteomes" id="UP000028186"/>
    </source>
</evidence>
<evidence type="ECO:0000313" key="1">
    <source>
        <dbReference type="EMBL" id="CDN56525.1"/>
    </source>
</evidence>
<dbReference type="EMBL" id="HG938355">
    <property type="protein sequence ID" value="CDN56525.1"/>
    <property type="molecule type" value="Genomic_DNA"/>
</dbReference>
<organism evidence="1 2">
    <name type="scientific">Neorhizobium galegae bv. officinalis bv. officinalis str. HAMBI 1141</name>
    <dbReference type="NCBI Taxonomy" id="1028801"/>
    <lineage>
        <taxon>Bacteria</taxon>
        <taxon>Pseudomonadati</taxon>
        <taxon>Pseudomonadota</taxon>
        <taxon>Alphaproteobacteria</taxon>
        <taxon>Hyphomicrobiales</taxon>
        <taxon>Rhizobiaceae</taxon>
        <taxon>Rhizobium/Agrobacterium group</taxon>
        <taxon>Neorhizobium</taxon>
    </lineage>
</organism>
<accession>A0A068TGF6</accession>
<dbReference type="KEGG" id="ngl:RG1141_CH42110"/>
<proteinExistence type="predicted"/>
<dbReference type="Proteomes" id="UP000028186">
    <property type="component" value="Chromosome I"/>
</dbReference>
<dbReference type="RefSeq" id="WP_038547846.1">
    <property type="nucleotide sequence ID" value="NZ_HG938355.1"/>
</dbReference>
<reference evidence="2" key="1">
    <citation type="journal article" date="2014" name="BMC Genomics">
        <title>Genome sequencing of two Neorhizobium galegae strains reveals a noeT gene responsible for the unusual acetylation of the nodulation factors.</title>
        <authorList>
            <person name="Osterman J."/>
            <person name="Marsh J."/>
            <person name="Laine P.K."/>
            <person name="Zeng Z."/>
            <person name="Alatalo E."/>
            <person name="Sullivan J.T."/>
            <person name="Young J.P."/>
            <person name="Thomas-Oates J."/>
            <person name="Paulin L."/>
            <person name="Lindstrom K."/>
        </authorList>
    </citation>
    <scope>NUCLEOTIDE SEQUENCE [LARGE SCALE GENOMIC DNA]</scope>
    <source>
        <strain evidence="2">HAMBI 1141</strain>
    </source>
</reference>